<name>A0A8S1PPV9_9CILI</name>
<proteinExistence type="predicted"/>
<feature type="coiled-coil region" evidence="2">
    <location>
        <begin position="1560"/>
        <end position="1620"/>
    </location>
</feature>
<accession>A0A8S1PPV9</accession>
<dbReference type="PROSITE" id="PS51192">
    <property type="entry name" value="HELICASE_ATP_BIND_1"/>
    <property type="match status" value="1"/>
</dbReference>
<dbReference type="GO" id="GO:0017038">
    <property type="term" value="P:protein import"/>
    <property type="evidence" value="ECO:0007669"/>
    <property type="project" value="InterPro"/>
</dbReference>
<feature type="domain" description="SecA family profile" evidence="5">
    <location>
        <begin position="228"/>
        <end position="836"/>
    </location>
</feature>
<protein>
    <recommendedName>
        <fullName evidence="8">Protein translocase subunit SecA</fullName>
    </recommendedName>
</protein>
<dbReference type="InterPro" id="IPR014018">
    <property type="entry name" value="SecA_motor_DEAD"/>
</dbReference>
<evidence type="ECO:0008006" key="8">
    <source>
        <dbReference type="Google" id="ProtNLM"/>
    </source>
</evidence>
<keyword evidence="1" id="KW-0963">Cytoplasm</keyword>
<feature type="coiled-coil region" evidence="2">
    <location>
        <begin position="1120"/>
        <end position="1150"/>
    </location>
</feature>
<dbReference type="InterPro" id="IPR001650">
    <property type="entry name" value="Helicase_C-like"/>
</dbReference>
<evidence type="ECO:0000313" key="6">
    <source>
        <dbReference type="EMBL" id="CAD8105185.1"/>
    </source>
</evidence>
<organism evidence="6 7">
    <name type="scientific">Paramecium sonneborni</name>
    <dbReference type="NCBI Taxonomy" id="65129"/>
    <lineage>
        <taxon>Eukaryota</taxon>
        <taxon>Sar</taxon>
        <taxon>Alveolata</taxon>
        <taxon>Ciliophora</taxon>
        <taxon>Intramacronucleata</taxon>
        <taxon>Oligohymenophorea</taxon>
        <taxon>Peniculida</taxon>
        <taxon>Parameciidae</taxon>
        <taxon>Paramecium</taxon>
    </lineage>
</organism>
<dbReference type="InterPro" id="IPR014001">
    <property type="entry name" value="Helicase_ATP-bd"/>
</dbReference>
<keyword evidence="2" id="KW-0175">Coiled coil</keyword>
<dbReference type="OrthoDB" id="27934at2759"/>
<dbReference type="PANTHER" id="PTHR30612:SF0">
    <property type="entry name" value="CHLOROPLAST PROTEIN-TRANSPORTING ATPASE"/>
    <property type="match status" value="1"/>
</dbReference>
<dbReference type="Proteomes" id="UP000692954">
    <property type="component" value="Unassembled WGS sequence"/>
</dbReference>
<comment type="caution">
    <text evidence="6">The sequence shown here is derived from an EMBL/GenBank/DDBJ whole genome shotgun (WGS) entry which is preliminary data.</text>
</comment>
<gene>
    <name evidence="6" type="ORF">PSON_ATCC_30995.1.T0840011</name>
</gene>
<dbReference type="InterPro" id="IPR011115">
    <property type="entry name" value="SecA_DEAD"/>
</dbReference>
<evidence type="ECO:0000256" key="1">
    <source>
        <dbReference type="ARBA" id="ARBA00022490"/>
    </source>
</evidence>
<evidence type="ECO:0000259" key="4">
    <source>
        <dbReference type="PROSITE" id="PS51194"/>
    </source>
</evidence>
<dbReference type="PROSITE" id="PS51196">
    <property type="entry name" value="SECA_MOTOR_DEAD"/>
    <property type="match status" value="1"/>
</dbReference>
<evidence type="ECO:0000259" key="5">
    <source>
        <dbReference type="PROSITE" id="PS51196"/>
    </source>
</evidence>
<dbReference type="GO" id="GO:0006886">
    <property type="term" value="P:intracellular protein transport"/>
    <property type="evidence" value="ECO:0007669"/>
    <property type="project" value="InterPro"/>
</dbReference>
<keyword evidence="7" id="KW-1185">Reference proteome</keyword>
<evidence type="ECO:0000256" key="2">
    <source>
        <dbReference type="SAM" id="Coils"/>
    </source>
</evidence>
<feature type="domain" description="Helicase ATP-binding" evidence="3">
    <location>
        <begin position="331"/>
        <end position="492"/>
    </location>
</feature>
<dbReference type="EMBL" id="CAJJDN010000084">
    <property type="protein sequence ID" value="CAD8105185.1"/>
    <property type="molecule type" value="Genomic_DNA"/>
</dbReference>
<evidence type="ECO:0000259" key="3">
    <source>
        <dbReference type="PROSITE" id="PS51192"/>
    </source>
</evidence>
<dbReference type="GO" id="GO:0016020">
    <property type="term" value="C:membrane"/>
    <property type="evidence" value="ECO:0007669"/>
    <property type="project" value="InterPro"/>
</dbReference>
<dbReference type="PANTHER" id="PTHR30612">
    <property type="entry name" value="SECA INNER MEMBRANE COMPONENT OF SEC PROTEIN SECRETION SYSTEM"/>
    <property type="match status" value="1"/>
</dbReference>
<dbReference type="PROSITE" id="PS51194">
    <property type="entry name" value="HELICASE_CTER"/>
    <property type="match status" value="1"/>
</dbReference>
<dbReference type="FunFam" id="3.40.50.300:FF:002701">
    <property type="entry name" value="Predicted protein"/>
    <property type="match status" value="1"/>
</dbReference>
<dbReference type="GO" id="GO:0005524">
    <property type="term" value="F:ATP binding"/>
    <property type="evidence" value="ECO:0007669"/>
    <property type="project" value="InterPro"/>
</dbReference>
<dbReference type="SMART" id="SM00957">
    <property type="entry name" value="SecA_DEAD"/>
    <property type="match status" value="1"/>
</dbReference>
<reference evidence="6" key="1">
    <citation type="submission" date="2021-01" db="EMBL/GenBank/DDBJ databases">
        <authorList>
            <consortium name="Genoscope - CEA"/>
            <person name="William W."/>
        </authorList>
    </citation>
    <scope>NUCLEOTIDE SEQUENCE</scope>
</reference>
<dbReference type="InterPro" id="IPR000185">
    <property type="entry name" value="SecA"/>
</dbReference>
<evidence type="ECO:0000313" key="7">
    <source>
        <dbReference type="Proteomes" id="UP000692954"/>
    </source>
</evidence>
<sequence length="1732" mass="202597">MISQIANKNWSATDKETFKIILNTYNLKQDQLSILQKQIEDFQNPETIINCLLQSDQQWDNFQSKIKKEIPTQVKKKHKQQEIQSEDQLIKLKNELFKQIKSKKDVNYLIQYIYQENLNQYILDNVLMSEFGSIDEFKTLVEVFQQKSQIETRKQYQKEQKVQNDYDDDLNQRHQENQGYQQNQGYIQNQGFMYNQEYTQNQGNQQNKGYIQNQGNKKNQEDLSDQDYFWNQQYIINPASRRNINISSENQQIQDLFTEFQSLNNRGNQQVQNLLLKLYNSFKNQQKVPIVQDFKVSPQLEYEDLQYLCIKVKELYQYYPRPAQLLSVIELYNHDINKGRLAQIYTGEGKTVIIAMLAILLCRKRRRNVDIVTSSPVLAIRDAQDLDSFYKLFQVSVSHNINGSENQKEKMFPCYKCQVIYGEPHSFQADILRHEYQELGTMGDRQSGYIIVDEVDSMLIDGNSNKTLLSSSTPGMLDFKKVFQLIWDEICKQEQNLLTNLKILIPAQGSGLDKVVDLSEYVEKTLKIQQDQILKHILPQSNLNYISFMLKTWIESAILAKFKLQENKHYKIDNNAVRIIDFENTGVVHKDNTQWQKGLHQFIELKHNLTQTTLRICTNYISNITFFKRYKNQILGLTGTLGSQVTQNLLAKMYNVDFVLMPPYKKRLLKEEPGIATMNHQEWLKEILQTVQKQLNKKRAVLIINQTIKDVYEIEAYLKKSNIRSITYFDDSQYVNRDIGSNTVIIATNLAGRGTDLNTSEELERNGGLHVIMSFLPRNIRIQLQGFGRTARQGKQGTAQLIVNFEQNLQSGLLNGIHSIKDAINYYQQSTKKKQNFNNLDVLIYFRDSNEQQYSNEIENEMDRLLKEDICFQRFCQIAKSKINMKENRAAFKILEEKWGIYYEQHQQQGLNINDMEQWLNSDEGENHKHYIYQGLQQQDINLLQKAVQIQEQDPFGLYYHSMIKLQNMLNQDNQKQKEDWYAVIDQLSQSKIQLQKKIDNEKGLATAIQLNQMQIKQFEKLPYPVSQHSENQIIQQSTELPKQDYITKAQESEYKSMVNNNKNQKPKIDSVQIQIKVYEKVISSIDQIVSALSQSEKIQGLQVTWDSLIEKTDNNNTNENEYENEYENEDENEKIKKNEEKKIEKETNKIIEDIIQDGPLPVIARITKDQQKNKFQYVAMFAIGLGQFVVGCAICYFTCGFSTPIGINFISEGIKDMLYSFQAAWKQIDIDWGAWGQDKVISIATSLTLAGLVGIQEAFTLGKIAWKSLAEIGIKDYLQLIPPITAQNLLKIGFWLTDLERIAIQGKYDTLRDVSIAAKNAISNNNIYFMAQQIMEKQKKAGSISSETAQDLLGFVNLVLQSSEGNTEQFKKSFYQSALNYIRLQMAKGRLEQDQIQLKQDIVFSCSQEGQKKFNNVQTEIAQYDQYQKTLINELNYLSKIIIDFYSKDYEILKMQYFIDLCYENSTDKSKISKVITEDIVKDLISQGFSMKNKNIQKESLNLQINNPQNINKFYQKFIRPKIQKLCSQLYSKLKYIEPLEYLLQKEFKNLFDSKIQQLQQFQADVINQQEKIEQQEEFIKAKGQNATQAEINNLNQKIENFNLLAQRLKQQNNFLKDIQNLQIQQLLENIIRHMKNRKHINDDGITYSQSIFQEINLYLIKQNFSQELKLIIEEAMKESLQKLSQFISNQNKFLSSKIQKAIEIEIVEVVKFIFEKKMSQVDHNIMDKID</sequence>
<feature type="domain" description="Helicase C-terminal" evidence="4">
    <location>
        <begin position="683"/>
        <end position="839"/>
    </location>
</feature>
<dbReference type="GO" id="GO:0006605">
    <property type="term" value="P:protein targeting"/>
    <property type="evidence" value="ECO:0007669"/>
    <property type="project" value="InterPro"/>
</dbReference>
<dbReference type="Pfam" id="PF07517">
    <property type="entry name" value="SecA_DEAD"/>
    <property type="match status" value="1"/>
</dbReference>